<evidence type="ECO:0000313" key="1">
    <source>
        <dbReference type="EMBL" id="RDE48773.1"/>
    </source>
</evidence>
<organism evidence="1 2">
    <name type="scientific">Candidatus Accumulibacter meliphilus</name>
    <dbReference type="NCBI Taxonomy" id="2211374"/>
    <lineage>
        <taxon>Bacteria</taxon>
        <taxon>Pseudomonadati</taxon>
        <taxon>Pseudomonadota</taxon>
        <taxon>Betaproteobacteria</taxon>
        <taxon>Candidatus Accumulibacter</taxon>
    </lineage>
</organism>
<proteinExistence type="predicted"/>
<gene>
    <name evidence="1" type="ORF">DVS81_20270</name>
</gene>
<dbReference type="Proteomes" id="UP000253831">
    <property type="component" value="Unassembled WGS sequence"/>
</dbReference>
<reference evidence="1 2" key="1">
    <citation type="submission" date="2018-05" db="EMBL/GenBank/DDBJ databases">
        <title>Integrated omic analyses show evidence that a Ca. Accumulibacter phosphatis strain performs denitrification under micro-aerobic conditions.</title>
        <authorList>
            <person name="Camejo P.Y."/>
            <person name="Katherine M.D."/>
            <person name="Daniel N.R."/>
        </authorList>
    </citation>
    <scope>NUCLEOTIDE SEQUENCE [LARGE SCALE GENOMIC DNA]</scope>
    <source>
        <strain evidence="1">UW-LDO-IC</strain>
    </source>
</reference>
<sequence>MNDVGIDKRISEHEDVTVARVISINHLVEVSVDEQKMAVGRKRCLRWLWLVPATKISIIWKKTLQRAGLKVLDEDVALRFITLVLVESRCDAVAVGPTCLLPPLSSGGAQVVRP</sequence>
<dbReference type="AlphaFoldDB" id="A0A369XF96"/>
<protein>
    <submittedName>
        <fullName evidence="1">Uncharacterized protein</fullName>
    </submittedName>
</protein>
<comment type="caution">
    <text evidence="1">The sequence shown here is derived from an EMBL/GenBank/DDBJ whole genome shotgun (WGS) entry which is preliminary data.</text>
</comment>
<dbReference type="EMBL" id="QPGA01000092">
    <property type="protein sequence ID" value="RDE48773.1"/>
    <property type="molecule type" value="Genomic_DNA"/>
</dbReference>
<name>A0A369XF96_9PROT</name>
<accession>A0A369XF96</accession>
<evidence type="ECO:0000313" key="2">
    <source>
        <dbReference type="Proteomes" id="UP000253831"/>
    </source>
</evidence>